<proteinExistence type="predicted"/>
<name>A0A5E4MWX0_9HEMI</name>
<sequence length="214" mass="24128">MTSRNLIKACKSLDVNYEDYCDSEVALNKITKEEILSWKKNLKRNPPSPPVPDVLTIHHKTSTLSECVRKKSVDLSLMVLENQWYMKESDKSLTDLVGITLKKEALVKQSGMTLVPLNILKTINQVSSKNKGFSKMANRNVDGAANKIHKPLSYMMQHKGSWSGQISLPSSIHCGKVEKAFRGCPITAYLLDDIIITGRNDAEHFENPREVLRM</sequence>
<evidence type="ECO:0000313" key="1">
    <source>
        <dbReference type="EMBL" id="VVC33932.1"/>
    </source>
</evidence>
<dbReference type="AlphaFoldDB" id="A0A5E4MWX0"/>
<reference evidence="1 2" key="1">
    <citation type="submission" date="2019-08" db="EMBL/GenBank/DDBJ databases">
        <authorList>
            <person name="Alioto T."/>
            <person name="Alioto T."/>
            <person name="Gomez Garrido J."/>
        </authorList>
    </citation>
    <scope>NUCLEOTIDE SEQUENCE [LARGE SCALE GENOMIC DNA]</scope>
</reference>
<evidence type="ECO:0000313" key="2">
    <source>
        <dbReference type="Proteomes" id="UP000325440"/>
    </source>
</evidence>
<dbReference type="Proteomes" id="UP000325440">
    <property type="component" value="Unassembled WGS sequence"/>
</dbReference>
<dbReference type="EMBL" id="CABPRJ010000979">
    <property type="protein sequence ID" value="VVC33932.1"/>
    <property type="molecule type" value="Genomic_DNA"/>
</dbReference>
<protein>
    <submittedName>
        <fullName evidence="1">Uncharacterized protein</fullName>
    </submittedName>
</protein>
<gene>
    <name evidence="1" type="ORF">CINCED_3A005913</name>
</gene>
<organism evidence="1 2">
    <name type="scientific">Cinara cedri</name>
    <dbReference type="NCBI Taxonomy" id="506608"/>
    <lineage>
        <taxon>Eukaryota</taxon>
        <taxon>Metazoa</taxon>
        <taxon>Ecdysozoa</taxon>
        <taxon>Arthropoda</taxon>
        <taxon>Hexapoda</taxon>
        <taxon>Insecta</taxon>
        <taxon>Pterygota</taxon>
        <taxon>Neoptera</taxon>
        <taxon>Paraneoptera</taxon>
        <taxon>Hemiptera</taxon>
        <taxon>Sternorrhyncha</taxon>
        <taxon>Aphidomorpha</taxon>
        <taxon>Aphidoidea</taxon>
        <taxon>Aphididae</taxon>
        <taxon>Lachninae</taxon>
        <taxon>Cinara</taxon>
    </lineage>
</organism>
<keyword evidence="2" id="KW-1185">Reference proteome</keyword>
<accession>A0A5E4MWX0</accession>